<feature type="compositionally biased region" description="Acidic residues" evidence="8">
    <location>
        <begin position="1235"/>
        <end position="1249"/>
    </location>
</feature>
<dbReference type="Proteomes" id="UP000249723">
    <property type="component" value="Unassembled WGS sequence"/>
</dbReference>
<dbReference type="OrthoDB" id="3363652at2759"/>
<dbReference type="Gene3D" id="3.10.10.10">
    <property type="entry name" value="HIV Type 1 Reverse Transcriptase, subunit A, domain 1"/>
    <property type="match status" value="1"/>
</dbReference>
<dbReference type="Pfam" id="PF17921">
    <property type="entry name" value="Integrase_H2C2"/>
    <property type="match status" value="1"/>
</dbReference>
<dbReference type="SUPFAM" id="SSF56672">
    <property type="entry name" value="DNA/RNA polymerases"/>
    <property type="match status" value="1"/>
</dbReference>
<evidence type="ECO:0000256" key="2">
    <source>
        <dbReference type="ARBA" id="ARBA00022695"/>
    </source>
</evidence>
<dbReference type="PANTHER" id="PTHR37984:SF5">
    <property type="entry name" value="PROTEIN NYNRIN-LIKE"/>
    <property type="match status" value="1"/>
</dbReference>
<dbReference type="Pfam" id="PF00078">
    <property type="entry name" value="RVT_1"/>
    <property type="match status" value="1"/>
</dbReference>
<dbReference type="Pfam" id="PF17917">
    <property type="entry name" value="RT_RNaseH"/>
    <property type="match status" value="1"/>
</dbReference>
<feature type="domain" description="Reverse transcriptase" evidence="9">
    <location>
        <begin position="230"/>
        <end position="413"/>
    </location>
</feature>
<dbReference type="InterPro" id="IPR043502">
    <property type="entry name" value="DNA/RNA_pol_sf"/>
</dbReference>
<keyword evidence="5" id="KW-0378">Hydrolase</keyword>
<keyword evidence="3" id="KW-0540">Nuclease</keyword>
<dbReference type="InterPro" id="IPR000477">
    <property type="entry name" value="RT_dom"/>
</dbReference>
<dbReference type="GO" id="GO:0003964">
    <property type="term" value="F:RNA-directed DNA polymerase activity"/>
    <property type="evidence" value="ECO:0007669"/>
    <property type="project" value="UniProtKB-KW"/>
</dbReference>
<dbReference type="GO" id="GO:0003723">
    <property type="term" value="F:RNA binding"/>
    <property type="evidence" value="ECO:0007669"/>
    <property type="project" value="UniProtKB-KW"/>
</dbReference>
<keyword evidence="6" id="KW-0694">RNA-binding</keyword>
<evidence type="ECO:0000256" key="5">
    <source>
        <dbReference type="ARBA" id="ARBA00022801"/>
    </source>
</evidence>
<dbReference type="GO" id="GO:0005634">
    <property type="term" value="C:nucleus"/>
    <property type="evidence" value="ECO:0007669"/>
    <property type="project" value="UniProtKB-ARBA"/>
</dbReference>
<dbReference type="PANTHER" id="PTHR37984">
    <property type="entry name" value="PROTEIN CBG26694"/>
    <property type="match status" value="1"/>
</dbReference>
<dbReference type="Pfam" id="PF00665">
    <property type="entry name" value="rve"/>
    <property type="match status" value="1"/>
</dbReference>
<reference evidence="12" key="1">
    <citation type="submission" date="2016-10" db="EMBL/GenBank/DDBJ databases">
        <authorList>
            <person name="Jeantristanb JTB J.-T."/>
            <person name="Ricardo R."/>
        </authorList>
    </citation>
    <scope>NUCLEOTIDE SEQUENCE [LARGE SCALE GENOMIC DNA]</scope>
</reference>
<proteinExistence type="predicted"/>
<dbReference type="InterPro" id="IPR041588">
    <property type="entry name" value="Integrase_H2C2"/>
</dbReference>
<dbReference type="GO" id="GO:0015074">
    <property type="term" value="P:DNA integration"/>
    <property type="evidence" value="ECO:0007669"/>
    <property type="project" value="InterPro"/>
</dbReference>
<dbReference type="InterPro" id="IPR043128">
    <property type="entry name" value="Rev_trsase/Diguanyl_cyclase"/>
</dbReference>
<feature type="compositionally biased region" description="Basic and acidic residues" evidence="8">
    <location>
        <begin position="1"/>
        <end position="11"/>
    </location>
</feature>
<dbReference type="GO" id="GO:0004519">
    <property type="term" value="F:endonuclease activity"/>
    <property type="evidence" value="ECO:0007669"/>
    <property type="project" value="UniProtKB-KW"/>
</dbReference>
<dbReference type="PROSITE" id="PS50878">
    <property type="entry name" value="RT_POL"/>
    <property type="match status" value="1"/>
</dbReference>
<dbReference type="Gene3D" id="3.30.70.270">
    <property type="match status" value="2"/>
</dbReference>
<dbReference type="InterPro" id="IPR012337">
    <property type="entry name" value="RNaseH-like_sf"/>
</dbReference>
<protein>
    <submittedName>
        <fullName evidence="11">BZ3500_MvSof-1268-A1-R1_Chr1-3g01682 protein</fullName>
    </submittedName>
</protein>
<keyword evidence="2" id="KW-0548">Nucleotidyltransferase</keyword>
<keyword evidence="7" id="KW-0695">RNA-directed DNA polymerase</keyword>
<dbReference type="PROSITE" id="PS50994">
    <property type="entry name" value="INTEGRASE"/>
    <property type="match status" value="1"/>
</dbReference>
<organism evidence="11 12">
    <name type="scientific">Microbotryum saponariae</name>
    <dbReference type="NCBI Taxonomy" id="289078"/>
    <lineage>
        <taxon>Eukaryota</taxon>
        <taxon>Fungi</taxon>
        <taxon>Dikarya</taxon>
        <taxon>Basidiomycota</taxon>
        <taxon>Pucciniomycotina</taxon>
        <taxon>Microbotryomycetes</taxon>
        <taxon>Microbotryales</taxon>
        <taxon>Microbotryaceae</taxon>
        <taxon>Microbotryum</taxon>
    </lineage>
</organism>
<evidence type="ECO:0000313" key="11">
    <source>
        <dbReference type="EMBL" id="SCZ89947.1"/>
    </source>
</evidence>
<evidence type="ECO:0000256" key="6">
    <source>
        <dbReference type="ARBA" id="ARBA00022884"/>
    </source>
</evidence>
<accession>A0A2X0KQD9</accession>
<dbReference type="Gene3D" id="3.30.420.10">
    <property type="entry name" value="Ribonuclease H-like superfamily/Ribonuclease H"/>
    <property type="match status" value="1"/>
</dbReference>
<dbReference type="GO" id="GO:0016787">
    <property type="term" value="F:hydrolase activity"/>
    <property type="evidence" value="ECO:0007669"/>
    <property type="project" value="UniProtKB-KW"/>
</dbReference>
<dbReference type="InterPro" id="IPR001584">
    <property type="entry name" value="Integrase_cat-core"/>
</dbReference>
<keyword evidence="1" id="KW-0808">Transferase</keyword>
<dbReference type="AlphaFoldDB" id="A0A2X0KQD9"/>
<evidence type="ECO:0000256" key="8">
    <source>
        <dbReference type="SAM" id="MobiDB-lite"/>
    </source>
</evidence>
<feature type="domain" description="Integrase catalytic" evidence="10">
    <location>
        <begin position="873"/>
        <end position="1042"/>
    </location>
</feature>
<dbReference type="STRING" id="289078.A0A2X0KQD9"/>
<dbReference type="Gene3D" id="1.10.340.70">
    <property type="match status" value="1"/>
</dbReference>
<dbReference type="InterPro" id="IPR041373">
    <property type="entry name" value="RT_RNaseH"/>
</dbReference>
<evidence type="ECO:0000256" key="7">
    <source>
        <dbReference type="ARBA" id="ARBA00022918"/>
    </source>
</evidence>
<dbReference type="InterPro" id="IPR036397">
    <property type="entry name" value="RNaseH_sf"/>
</dbReference>
<dbReference type="CDD" id="cd01647">
    <property type="entry name" value="RT_LTR"/>
    <property type="match status" value="1"/>
</dbReference>
<evidence type="ECO:0000259" key="9">
    <source>
        <dbReference type="PROSITE" id="PS50878"/>
    </source>
</evidence>
<dbReference type="EMBL" id="FMWP01000014">
    <property type="protein sequence ID" value="SCZ89947.1"/>
    <property type="molecule type" value="Genomic_DNA"/>
</dbReference>
<keyword evidence="12" id="KW-1185">Reference proteome</keyword>
<evidence type="ECO:0000256" key="3">
    <source>
        <dbReference type="ARBA" id="ARBA00022722"/>
    </source>
</evidence>
<feature type="region of interest" description="Disordered" evidence="8">
    <location>
        <begin position="1202"/>
        <end position="1249"/>
    </location>
</feature>
<dbReference type="InterPro" id="IPR050951">
    <property type="entry name" value="Retrovirus_Pol_polyprotein"/>
</dbReference>
<keyword evidence="4" id="KW-0255">Endonuclease</keyword>
<feature type="region of interest" description="Disordered" evidence="8">
    <location>
        <begin position="1"/>
        <end position="23"/>
    </location>
</feature>
<evidence type="ECO:0000259" key="10">
    <source>
        <dbReference type="PROSITE" id="PS50994"/>
    </source>
</evidence>
<sequence>MLEEHWLRSELSKLTPPSAPDRDEWVAETSRRILLVHRENEEIDPNCDLSNFWTDVERDANVGDSWEEAAQHRLDNLATAFPGLATTQVSRSSPLDARRDELRRIAFVGDATGTNLTTEERETILSLLCEYVDVFAFCLEDVTVTPTIKHQIPLLPGHHRTNPGWVSTINSPDQRKFPYEQVDKMLAAGIIREVDRNDVTWWANSRVVPKKDLTAVSKSKAELKETLEEAVARSLSDRGGWAEQKLHEFPHDKAKAPKFRLVHAYLQVNDATANTAFPIGDLDAMTERLAGKSFITCLDMHSGYFAIGMDEEDVLKTTFRVEGRGYFAYNVMPFGLKGAPATFCELIATAFGPAIGTTMEAWMDDLATSTNTLDEQLERIRFILDTCREHKLSLNPAKCTFAQSSAVWCGSHLSAKGREPDKAKVQAVIDWPKPNTPWEVSSFLNFAGYYRKLIKGFAAISEPLSALTCGVRVEQSARRKDGSTARGAYKRAMKTRPMDWKWGPEQEGAFSAIKRALSTFYASRVSSQPRARSLSAYLLSPTIFTIIIGSRTYVLRSSASARETFPILRSPDWNQPFIIETDASKKGMGATVTTLHVRPFRNWRNAEKAYPAFLLELACLKWATDKYEKYLFGNQNKRLTSVEIVTDCIALAGILSNEKVNHNHVRWRESILALDIVKFTHQPGKQHNACDELSRVVEHLESSESISPESKLPIDWDEYIQSTGPRQMLLLAEATARAEQGNDLATPLFPTQPDDGLADQVMFLEQATALTALDARYKDDPLFQPLVTFLTTCQFPTRASHSEKGRLRQLARRYALRAPDVLLFKQGEKTRECIPLHERQQLIEDTHTALNHAGRDLMVVHLSERFYWPGMAQSVAPVIVTCERCQQFGKRVIRAKLWPITKSVLVVTDLFSRYVWAFKFKGEGTAKRTIEGLVAIIKTFGTPRILMSDGGTHFKNANVEAFCADKGILRITTPPYAPHTNGAVEGANKRILQAISRATVGSVDATTFSPWCQSLEAVVYAMNNRIIPATGYRPADLMFTFARSMPSEGAPPEEQAIEILAHALTSWADLTLRAACMVADAEGRVSTAYQTMLDSQARRKEAKDRQLQRWNKAIPKDERDRPFRRGDLVLVHASWLEASRIGGKLQAHWLGPYRVVAPAKRTDDAENPSDEHVTFWLESLGDSSPVAGRFHANRLKLFHPPHDFPLPTTEPMTLDEFHAAQRPKRQPPRTQNEDLPGDVLDDDTDTEDS</sequence>
<name>A0A2X0KQD9_9BASI</name>
<gene>
    <name evidence="11" type="ORF">BZ3500_MVSOF-1268-A1-R1_CHR1-3G01682</name>
</gene>
<dbReference type="SUPFAM" id="SSF53098">
    <property type="entry name" value="Ribonuclease H-like"/>
    <property type="match status" value="1"/>
</dbReference>
<evidence type="ECO:0000313" key="12">
    <source>
        <dbReference type="Proteomes" id="UP000249723"/>
    </source>
</evidence>
<evidence type="ECO:0000256" key="1">
    <source>
        <dbReference type="ARBA" id="ARBA00022679"/>
    </source>
</evidence>
<evidence type="ECO:0000256" key="4">
    <source>
        <dbReference type="ARBA" id="ARBA00022759"/>
    </source>
</evidence>